<evidence type="ECO:0000256" key="3">
    <source>
        <dbReference type="ARBA" id="ARBA00022692"/>
    </source>
</evidence>
<protein>
    <submittedName>
        <fullName evidence="7">MFS transporter</fullName>
    </submittedName>
</protein>
<evidence type="ECO:0000256" key="4">
    <source>
        <dbReference type="ARBA" id="ARBA00022989"/>
    </source>
</evidence>
<feature type="transmembrane region" description="Helical" evidence="6">
    <location>
        <begin position="247"/>
        <end position="269"/>
    </location>
</feature>
<evidence type="ECO:0000256" key="1">
    <source>
        <dbReference type="ARBA" id="ARBA00004651"/>
    </source>
</evidence>
<comment type="subcellular location">
    <subcellularLocation>
        <location evidence="1">Cell membrane</location>
        <topology evidence="1">Multi-pass membrane protein</topology>
    </subcellularLocation>
</comment>
<name>A0ABY5C227_9LACO</name>
<keyword evidence="8" id="KW-1185">Reference proteome</keyword>
<accession>A0ABY5C227</accession>
<dbReference type="InterPro" id="IPR011701">
    <property type="entry name" value="MFS"/>
</dbReference>
<keyword evidence="4 6" id="KW-1133">Transmembrane helix</keyword>
<organism evidence="7 8">
    <name type="scientific">Fructilactobacillus ixorae</name>
    <dbReference type="NCBI Taxonomy" id="1750535"/>
    <lineage>
        <taxon>Bacteria</taxon>
        <taxon>Bacillati</taxon>
        <taxon>Bacillota</taxon>
        <taxon>Bacilli</taxon>
        <taxon>Lactobacillales</taxon>
        <taxon>Lactobacillaceae</taxon>
        <taxon>Fructilactobacillus</taxon>
    </lineage>
</organism>
<dbReference type="SUPFAM" id="SSF103473">
    <property type="entry name" value="MFS general substrate transporter"/>
    <property type="match status" value="1"/>
</dbReference>
<feature type="transmembrane region" description="Helical" evidence="6">
    <location>
        <begin position="348"/>
        <end position="370"/>
    </location>
</feature>
<feature type="transmembrane region" description="Helical" evidence="6">
    <location>
        <begin position="217"/>
        <end position="235"/>
    </location>
</feature>
<dbReference type="Proteomes" id="UP001057532">
    <property type="component" value="Chromosome"/>
</dbReference>
<evidence type="ECO:0000256" key="5">
    <source>
        <dbReference type="ARBA" id="ARBA00023136"/>
    </source>
</evidence>
<dbReference type="Gene3D" id="1.20.1250.20">
    <property type="entry name" value="MFS general substrate transporter like domains"/>
    <property type="match status" value="1"/>
</dbReference>
<feature type="transmembrane region" description="Helical" evidence="6">
    <location>
        <begin position="36"/>
        <end position="59"/>
    </location>
</feature>
<feature type="transmembrane region" description="Helical" evidence="6">
    <location>
        <begin position="161"/>
        <end position="179"/>
    </location>
</feature>
<feature type="transmembrane region" description="Helical" evidence="6">
    <location>
        <begin position="376"/>
        <end position="394"/>
    </location>
</feature>
<evidence type="ECO:0000256" key="2">
    <source>
        <dbReference type="ARBA" id="ARBA00022475"/>
    </source>
</evidence>
<dbReference type="PANTHER" id="PTHR23513:SF6">
    <property type="entry name" value="MAJOR FACILITATOR SUPERFAMILY ASSOCIATED DOMAIN-CONTAINING PROTEIN"/>
    <property type="match status" value="1"/>
</dbReference>
<feature type="transmembrane region" description="Helical" evidence="6">
    <location>
        <begin position="12"/>
        <end position="30"/>
    </location>
</feature>
<dbReference type="InterPro" id="IPR036259">
    <property type="entry name" value="MFS_trans_sf"/>
</dbReference>
<proteinExistence type="predicted"/>
<sequence length="404" mass="44653">MKPIKQVALNDLASSIATQAFSIYTFWYIASHLHNQGLISLLGGLELLTVLLAPVGGVVADTWSRVKIMQIITVMRTGLLCAFVILLVVTRQLNYLLIATGTGLSILAAFYGPAVEAIIPDYATSEDELVQNNTIVNVANQIATIAASVVAGLFTFLPSNLIAYSLLLLLLAMATISILRLQAHSHRQPVTNPWKNFQLAKLVSEFRTIGKIPVIKVLLPYAIILNLSFWSFWFLTPLYLTTYLHRFRIAFSLQELLIGVAAISCGIVVGKYTGWLSKLIIYYPVFLLFQGSGFVIFLLVMQVRLTLVMQIVSFCVAWLLYGVFNFLTGLMFVTAVQRKLQPDQMGKTLGTIFSIFGILAPLASLITGVIKQPTTPLMLLLVCPMLLVPLLMLFDPRVNRALRA</sequence>
<gene>
    <name evidence="7" type="ORF">M8332_04120</name>
</gene>
<dbReference type="PANTHER" id="PTHR23513">
    <property type="entry name" value="INTEGRAL MEMBRANE EFFLUX PROTEIN-RELATED"/>
    <property type="match status" value="1"/>
</dbReference>
<feature type="transmembrane region" description="Helical" evidence="6">
    <location>
        <begin position="307"/>
        <end position="336"/>
    </location>
</feature>
<evidence type="ECO:0000313" key="8">
    <source>
        <dbReference type="Proteomes" id="UP001057532"/>
    </source>
</evidence>
<feature type="transmembrane region" description="Helical" evidence="6">
    <location>
        <begin position="95"/>
        <end position="114"/>
    </location>
</feature>
<feature type="transmembrane region" description="Helical" evidence="6">
    <location>
        <begin position="71"/>
        <end position="89"/>
    </location>
</feature>
<dbReference type="RefSeq" id="WP_252779584.1">
    <property type="nucleotide sequence ID" value="NZ_CP097478.1"/>
</dbReference>
<feature type="transmembrane region" description="Helical" evidence="6">
    <location>
        <begin position="135"/>
        <end position="155"/>
    </location>
</feature>
<dbReference type="EMBL" id="CP097478">
    <property type="protein sequence ID" value="USS92826.1"/>
    <property type="molecule type" value="Genomic_DNA"/>
</dbReference>
<keyword evidence="5 6" id="KW-0472">Membrane</keyword>
<keyword evidence="2" id="KW-1003">Cell membrane</keyword>
<dbReference type="Pfam" id="PF07690">
    <property type="entry name" value="MFS_1"/>
    <property type="match status" value="1"/>
</dbReference>
<feature type="transmembrane region" description="Helical" evidence="6">
    <location>
        <begin position="281"/>
        <end position="301"/>
    </location>
</feature>
<keyword evidence="3 6" id="KW-0812">Transmembrane</keyword>
<evidence type="ECO:0000313" key="7">
    <source>
        <dbReference type="EMBL" id="USS92826.1"/>
    </source>
</evidence>
<evidence type="ECO:0000256" key="6">
    <source>
        <dbReference type="SAM" id="Phobius"/>
    </source>
</evidence>
<reference evidence="7" key="1">
    <citation type="submission" date="2022-05" db="EMBL/GenBank/DDBJ databases">
        <authorList>
            <person name="Oliphant S.A."/>
            <person name="Watson-Haigh N.S."/>
            <person name="Sumby K.M."/>
            <person name="Gardner J.M."/>
            <person name="Jiranek V."/>
        </authorList>
    </citation>
    <scope>NUCLEOTIDE SEQUENCE</scope>
    <source>
        <strain evidence="7">Ru20-1</strain>
    </source>
</reference>